<dbReference type="InterPro" id="IPR003439">
    <property type="entry name" value="ABC_transporter-like_ATP-bd"/>
</dbReference>
<dbReference type="Pfam" id="PF08402">
    <property type="entry name" value="TOBE_2"/>
    <property type="match status" value="1"/>
</dbReference>
<dbReference type="SMART" id="SM00382">
    <property type="entry name" value="AAA"/>
    <property type="match status" value="1"/>
</dbReference>
<keyword evidence="4 7" id="KW-0067">ATP-binding</keyword>
<dbReference type="PANTHER" id="PTHR42781:SF4">
    <property type="entry name" value="SPERMIDINE_PUTRESCINE IMPORT ATP-BINDING PROTEIN POTA"/>
    <property type="match status" value="1"/>
</dbReference>
<dbReference type="PROSITE" id="PS50893">
    <property type="entry name" value="ABC_TRANSPORTER_2"/>
    <property type="match status" value="1"/>
</dbReference>
<evidence type="ECO:0000256" key="1">
    <source>
        <dbReference type="ARBA" id="ARBA00022448"/>
    </source>
</evidence>
<comment type="subunit">
    <text evidence="7">The complex is composed of two ATP-binding proteins (PotA), two transmembrane proteins (PotB and PotC) and a solute-binding protein (PotD).</text>
</comment>
<keyword evidence="2 7" id="KW-1003">Cell membrane</keyword>
<dbReference type="InterPro" id="IPR003593">
    <property type="entry name" value="AAA+_ATPase"/>
</dbReference>
<dbReference type="SUPFAM" id="SSF52540">
    <property type="entry name" value="P-loop containing nucleoside triphosphate hydrolases"/>
    <property type="match status" value="1"/>
</dbReference>
<dbReference type="InterPro" id="IPR017871">
    <property type="entry name" value="ABC_transporter-like_CS"/>
</dbReference>
<comment type="similarity">
    <text evidence="7">Belongs to the ABC transporter superfamily. Spermidine/putrescine importer (TC 3.A.1.11.1) family.</text>
</comment>
<comment type="function">
    <text evidence="7">Part of the ABC transporter complex PotABCD involved in spermidine/putrescine import. Responsible for energy coupling to the transport system.</text>
</comment>
<dbReference type="Gene3D" id="3.40.50.300">
    <property type="entry name" value="P-loop containing nucleotide triphosphate hydrolases"/>
    <property type="match status" value="1"/>
</dbReference>
<evidence type="ECO:0000256" key="6">
    <source>
        <dbReference type="ARBA" id="ARBA00023136"/>
    </source>
</evidence>
<keyword evidence="3 7" id="KW-0547">Nucleotide-binding</keyword>
<dbReference type="InterPro" id="IPR008995">
    <property type="entry name" value="Mo/tungstate-bd_C_term_dom"/>
</dbReference>
<evidence type="ECO:0000256" key="4">
    <source>
        <dbReference type="ARBA" id="ARBA00022840"/>
    </source>
</evidence>
<dbReference type="GO" id="GO:0005524">
    <property type="term" value="F:ATP binding"/>
    <property type="evidence" value="ECO:0007669"/>
    <property type="project" value="UniProtKB-KW"/>
</dbReference>
<evidence type="ECO:0000256" key="5">
    <source>
        <dbReference type="ARBA" id="ARBA00022967"/>
    </source>
</evidence>
<comment type="catalytic activity">
    <reaction evidence="7">
        <text>ATP + H2O + polyamine-[polyamine-binding protein]Side 1 = ADP + phosphate + polyamineSide 2 + [polyamine-binding protein]Side 1.</text>
        <dbReference type="EC" id="7.6.2.11"/>
    </reaction>
</comment>
<dbReference type="InterPro" id="IPR050093">
    <property type="entry name" value="ABC_SmlMolc_Importer"/>
</dbReference>
<accession>A0ABS1F9Y1</accession>
<keyword evidence="1 7" id="KW-0813">Transport</keyword>
<evidence type="ECO:0000256" key="7">
    <source>
        <dbReference type="RuleBase" id="RU364083"/>
    </source>
</evidence>
<dbReference type="EC" id="7.6.2.11" evidence="7"/>
<evidence type="ECO:0000313" key="10">
    <source>
        <dbReference type="Proteomes" id="UP000652760"/>
    </source>
</evidence>
<dbReference type="PANTHER" id="PTHR42781">
    <property type="entry name" value="SPERMIDINE/PUTRESCINE IMPORT ATP-BINDING PROTEIN POTA"/>
    <property type="match status" value="1"/>
</dbReference>
<dbReference type="InterPro" id="IPR027417">
    <property type="entry name" value="P-loop_NTPase"/>
</dbReference>
<comment type="caution">
    <text evidence="9">The sequence shown here is derived from an EMBL/GenBank/DDBJ whole genome shotgun (WGS) entry which is preliminary data.</text>
</comment>
<keyword evidence="10" id="KW-1185">Reference proteome</keyword>
<gene>
    <name evidence="7" type="primary">potA</name>
    <name evidence="9" type="ORF">JHL17_22705</name>
</gene>
<evidence type="ECO:0000313" key="9">
    <source>
        <dbReference type="EMBL" id="MBK1840220.1"/>
    </source>
</evidence>
<protein>
    <recommendedName>
        <fullName evidence="7">Spermidine/putrescine import ATP-binding protein PotA</fullName>
        <ecNumber evidence="7">7.6.2.11</ecNumber>
    </recommendedName>
</protein>
<dbReference type="SUPFAM" id="SSF50331">
    <property type="entry name" value="MOP-like"/>
    <property type="match status" value="1"/>
</dbReference>
<dbReference type="NCBIfam" id="TIGR01187">
    <property type="entry name" value="potA"/>
    <property type="match status" value="1"/>
</dbReference>
<keyword evidence="5 7" id="KW-1278">Translocase</keyword>
<feature type="domain" description="ABC transporter" evidence="8">
    <location>
        <begin position="25"/>
        <end position="255"/>
    </location>
</feature>
<sequence>MRGTIVMNHQFSPAALAAQIESVGVDIEGVNLSYGSNHVLKDVNLAIKPGEFFAFLGPSGCGKTTLLRLIAGFNTAQRGEVRIGGRDISTLPPHRRDVGMVFQSYALWPHMTVRRNVAFGLEERRVPRAEIERRVDAALELVGLKHLADRRPSQLSGGQQQRVALARTIVIEPKILLLDEPLSNLDAKLRVQMRQELLSLQRKLGLTTIFVTHDQEEANTICDRIAVMEDGRVQQVGTPQDLYDHPANLFVAGFLGTANVLDGTVRDDEAGGRAFVGNGFTPVALPAAEAGTGAGGKLMFRPQNLAIRADGQPPAPGKARLTGTVRHREFLGASIRYAVDVGGQLVQVDVPHQAGDALLPPDAPIILDLAADKARFLRQ</sequence>
<proteinExistence type="inferred from homology"/>
<name>A0ABS1F9Y1_9PROT</name>
<dbReference type="InterPro" id="IPR005893">
    <property type="entry name" value="PotA-like"/>
</dbReference>
<organism evidence="9 10">
    <name type="scientific">Azospirillum endophyticum</name>
    <dbReference type="NCBI Taxonomy" id="2800326"/>
    <lineage>
        <taxon>Bacteria</taxon>
        <taxon>Pseudomonadati</taxon>
        <taxon>Pseudomonadota</taxon>
        <taxon>Alphaproteobacteria</taxon>
        <taxon>Rhodospirillales</taxon>
        <taxon>Azospirillaceae</taxon>
        <taxon>Azospirillum</taxon>
    </lineage>
</organism>
<keyword evidence="6 7" id="KW-0472">Membrane</keyword>
<dbReference type="Pfam" id="PF00005">
    <property type="entry name" value="ABC_tran"/>
    <property type="match status" value="1"/>
</dbReference>
<evidence type="ECO:0000256" key="2">
    <source>
        <dbReference type="ARBA" id="ARBA00022475"/>
    </source>
</evidence>
<dbReference type="PROSITE" id="PS00211">
    <property type="entry name" value="ABC_TRANSPORTER_1"/>
    <property type="match status" value="1"/>
</dbReference>
<evidence type="ECO:0000256" key="3">
    <source>
        <dbReference type="ARBA" id="ARBA00022741"/>
    </source>
</evidence>
<evidence type="ECO:0000259" key="8">
    <source>
        <dbReference type="PROSITE" id="PS50893"/>
    </source>
</evidence>
<dbReference type="InterPro" id="IPR013611">
    <property type="entry name" value="Transp-assoc_OB_typ2"/>
</dbReference>
<reference evidence="10" key="1">
    <citation type="submission" date="2021-01" db="EMBL/GenBank/DDBJ databases">
        <title>Genome public.</title>
        <authorList>
            <person name="Liu C."/>
            <person name="Sun Q."/>
        </authorList>
    </citation>
    <scope>NUCLEOTIDE SEQUENCE [LARGE SCALE GENOMIC DNA]</scope>
    <source>
        <strain evidence="10">YIM B02556</strain>
    </source>
</reference>
<dbReference type="Proteomes" id="UP000652760">
    <property type="component" value="Unassembled WGS sequence"/>
</dbReference>
<dbReference type="EMBL" id="JAENHM010000060">
    <property type="protein sequence ID" value="MBK1840220.1"/>
    <property type="molecule type" value="Genomic_DNA"/>
</dbReference>
<dbReference type="Gene3D" id="2.40.50.100">
    <property type="match status" value="1"/>
</dbReference>